<dbReference type="AlphaFoldDB" id="A0A7G9R8Q6"/>
<accession>A0A7G9R8Q6</accession>
<dbReference type="InterPro" id="IPR052900">
    <property type="entry name" value="Phospholipid_Metab_Enz"/>
</dbReference>
<evidence type="ECO:0000313" key="3">
    <source>
        <dbReference type="EMBL" id="QNN51981.1"/>
    </source>
</evidence>
<dbReference type="InterPro" id="IPR029052">
    <property type="entry name" value="Metallo-depent_PP-like"/>
</dbReference>
<dbReference type="InterPro" id="IPR018946">
    <property type="entry name" value="PhoD-like_MPP"/>
</dbReference>
<dbReference type="PANTHER" id="PTHR43606:SF2">
    <property type="entry name" value="ALKALINE PHOSPHATASE FAMILY PROTEIN (AFU_ORTHOLOGUE AFUA_5G03860)"/>
    <property type="match status" value="1"/>
</dbReference>
<dbReference type="InterPro" id="IPR006311">
    <property type="entry name" value="TAT_signal"/>
</dbReference>
<dbReference type="Gene3D" id="3.60.21.70">
    <property type="entry name" value="PhoD-like phosphatase"/>
    <property type="match status" value="1"/>
</dbReference>
<keyword evidence="4" id="KW-1185">Reference proteome</keyword>
<gene>
    <name evidence="3" type="ORF">H9L09_15870</name>
</gene>
<dbReference type="CDD" id="cd07389">
    <property type="entry name" value="MPP_PhoD"/>
    <property type="match status" value="1"/>
</dbReference>
<feature type="domain" description="Phospholipase D N-terminal" evidence="2">
    <location>
        <begin position="55"/>
        <end position="150"/>
    </location>
</feature>
<sequence length="522" mass="56737">MSQPRDAQTDPSSALTRRTLLGGGAAAVGATAFGFFTPASAAARPAGRIRDPFTLGVASGDPTPGGVVLWTRLAPDPLAGGGMPARPVPVAWQVATDERFRDVVASGAEVSRPELGHSVHAEVDGLRPGREYFYRFRVGAELSPVGRTRTAPAPGAALASFAFAFTSCQSYPAGYFTAHRHLAEEDLDLVVQLGDYIYEGRPDPRDLRPHEGNGEPITLVEYRNRHAQYRGDPDLQAAHAAFPWAVVLDDHEIDNNWADEVPQDPARQSREAFLARRAAAFQAYYEHMPLRRTSLPRGIDMQLYRRLTFGDLVDLHLLDTRQYRSDQAPQSQRLDPTRTILGDQQESWLQAAVAGRTARWNVLAQQVFFSQRDFASGDALSLSNDAWDNYVADRDGLRDHLVAVGTSNPVVLTGDVHASYVCDVKADFDDPDSATVATELVGTSVTSGGDGRDQNPSDAVQLAENPHIKFINRNRGYVRNVVTASGWTADYRVVDVVTAPGAPVRTRASFVIEDGVPGAQPA</sequence>
<dbReference type="KEGG" id="nmes:H9L09_15870"/>
<name>A0A7G9R8Q6_9ACTN</name>
<dbReference type="Pfam" id="PF16655">
    <property type="entry name" value="PhoD_N"/>
    <property type="match status" value="1"/>
</dbReference>
<dbReference type="RefSeq" id="WP_187577824.1">
    <property type="nucleotide sequence ID" value="NZ_CP060713.1"/>
</dbReference>
<protein>
    <submittedName>
        <fullName evidence="3">Alkaline phosphatase D family protein</fullName>
    </submittedName>
</protein>
<dbReference type="SUPFAM" id="SSF56300">
    <property type="entry name" value="Metallo-dependent phosphatases"/>
    <property type="match status" value="1"/>
</dbReference>
<proteinExistence type="predicted"/>
<evidence type="ECO:0000313" key="4">
    <source>
        <dbReference type="Proteomes" id="UP000515947"/>
    </source>
</evidence>
<dbReference type="InterPro" id="IPR038607">
    <property type="entry name" value="PhoD-like_sf"/>
</dbReference>
<reference evidence="3 4" key="1">
    <citation type="submission" date="2020-08" db="EMBL/GenBank/DDBJ databases">
        <title>Genome sequence of Nocardioides mesophilus KACC 16243T.</title>
        <authorList>
            <person name="Hyun D.-W."/>
            <person name="Bae J.-W."/>
        </authorList>
    </citation>
    <scope>NUCLEOTIDE SEQUENCE [LARGE SCALE GENOMIC DNA]</scope>
    <source>
        <strain evidence="3 4">KACC 16243</strain>
    </source>
</reference>
<dbReference type="PROSITE" id="PS51318">
    <property type="entry name" value="TAT"/>
    <property type="match status" value="1"/>
</dbReference>
<dbReference type="InterPro" id="IPR032093">
    <property type="entry name" value="PhoD_N"/>
</dbReference>
<dbReference type="EMBL" id="CP060713">
    <property type="protein sequence ID" value="QNN51981.1"/>
    <property type="molecule type" value="Genomic_DNA"/>
</dbReference>
<dbReference type="Proteomes" id="UP000515947">
    <property type="component" value="Chromosome"/>
</dbReference>
<dbReference type="Gene3D" id="2.60.40.380">
    <property type="entry name" value="Purple acid phosphatase-like, N-terminal"/>
    <property type="match status" value="1"/>
</dbReference>
<feature type="domain" description="PhoD-like phosphatase metallophosphatase" evidence="1">
    <location>
        <begin position="163"/>
        <end position="491"/>
    </location>
</feature>
<organism evidence="3 4">
    <name type="scientific">Nocardioides mesophilus</name>
    <dbReference type="NCBI Taxonomy" id="433659"/>
    <lineage>
        <taxon>Bacteria</taxon>
        <taxon>Bacillati</taxon>
        <taxon>Actinomycetota</taxon>
        <taxon>Actinomycetes</taxon>
        <taxon>Propionibacteriales</taxon>
        <taxon>Nocardioidaceae</taxon>
        <taxon>Nocardioides</taxon>
    </lineage>
</organism>
<dbReference type="Pfam" id="PF09423">
    <property type="entry name" value="PhoD"/>
    <property type="match status" value="1"/>
</dbReference>
<evidence type="ECO:0000259" key="1">
    <source>
        <dbReference type="Pfam" id="PF09423"/>
    </source>
</evidence>
<dbReference type="PANTHER" id="PTHR43606">
    <property type="entry name" value="PHOSPHATASE, PUTATIVE (AFU_ORTHOLOGUE AFUA_6G08710)-RELATED"/>
    <property type="match status" value="1"/>
</dbReference>
<evidence type="ECO:0000259" key="2">
    <source>
        <dbReference type="Pfam" id="PF16655"/>
    </source>
</evidence>